<dbReference type="AlphaFoldDB" id="A0A1E3V5S9"/>
<dbReference type="PROSITE" id="PS51977">
    <property type="entry name" value="WGR"/>
    <property type="match status" value="1"/>
</dbReference>
<proteinExistence type="predicted"/>
<dbReference type="Pfam" id="PF05406">
    <property type="entry name" value="WGR"/>
    <property type="match status" value="1"/>
</dbReference>
<reference evidence="2" key="1">
    <citation type="submission" date="2016-05" db="EMBL/GenBank/DDBJ databases">
        <authorList>
            <person name="Li Y."/>
        </authorList>
    </citation>
    <scope>NUCLEOTIDE SEQUENCE [LARGE SCALE GENOMIC DNA]</scope>
    <source>
        <strain evidence="2">YIC4027</strain>
    </source>
</reference>
<dbReference type="Gene3D" id="2.20.140.10">
    <property type="entry name" value="WGR domain"/>
    <property type="match status" value="1"/>
</dbReference>
<dbReference type="CDD" id="cd07996">
    <property type="entry name" value="WGR_MMR_like"/>
    <property type="match status" value="1"/>
</dbReference>
<dbReference type="STRING" id="1752398.A8M32_23710"/>
<keyword evidence="2" id="KW-1185">Reference proteome</keyword>
<dbReference type="SMART" id="SM00773">
    <property type="entry name" value="WGR"/>
    <property type="match status" value="1"/>
</dbReference>
<dbReference type="EMBL" id="LYBW01000063">
    <property type="protein sequence ID" value="ODR88805.1"/>
    <property type="molecule type" value="Genomic_DNA"/>
</dbReference>
<dbReference type="InterPro" id="IPR049809">
    <property type="entry name" value="YehF/YfeS-like_WGR"/>
</dbReference>
<accession>A0A1E3V5S9</accession>
<dbReference type="SUPFAM" id="SSF142921">
    <property type="entry name" value="WGR domain-like"/>
    <property type="match status" value="1"/>
</dbReference>
<evidence type="ECO:0000313" key="2">
    <source>
        <dbReference type="Proteomes" id="UP000094342"/>
    </source>
</evidence>
<dbReference type="Proteomes" id="UP000094342">
    <property type="component" value="Unassembled WGS sequence"/>
</dbReference>
<sequence length="87" mass="9906">MALYPFKLYCQRIDATRNMARYYMLAIETTLFGETAVVRSWGRIGKRGGIKCEVFPTEGDAARHFLELARRKRQKGYIPVGNCGNAT</sequence>
<gene>
    <name evidence="1" type="ORF">A8M32_23710</name>
</gene>
<dbReference type="InterPro" id="IPR036930">
    <property type="entry name" value="WGR_dom_sf"/>
</dbReference>
<dbReference type="OrthoDB" id="5801306at2"/>
<comment type="caution">
    <text evidence="1">The sequence shown here is derived from an EMBL/GenBank/DDBJ whole genome shotgun (WGS) entry which is preliminary data.</text>
</comment>
<protein>
    <submittedName>
        <fullName evidence="1">WGR domain-containing protein</fullName>
    </submittedName>
</protein>
<name>A0A1E3V5S9_9HYPH</name>
<evidence type="ECO:0000313" key="1">
    <source>
        <dbReference type="EMBL" id="ODR88805.1"/>
    </source>
</evidence>
<dbReference type="InterPro" id="IPR008893">
    <property type="entry name" value="WGR_domain"/>
</dbReference>
<organism evidence="1 2">
    <name type="scientific">Sinorhizobium alkalisoli</name>
    <dbReference type="NCBI Taxonomy" id="1752398"/>
    <lineage>
        <taxon>Bacteria</taxon>
        <taxon>Pseudomonadati</taxon>
        <taxon>Pseudomonadota</taxon>
        <taxon>Alphaproteobacteria</taxon>
        <taxon>Hyphomicrobiales</taxon>
        <taxon>Rhizobiaceae</taxon>
        <taxon>Sinorhizobium/Ensifer group</taxon>
        <taxon>Sinorhizobium</taxon>
    </lineage>
</organism>
<dbReference type="RefSeq" id="WP_069460880.1">
    <property type="nucleotide sequence ID" value="NZ_CP034911.1"/>
</dbReference>